<evidence type="ECO:0000313" key="3">
    <source>
        <dbReference type="Proteomes" id="UP000286678"/>
    </source>
</evidence>
<organism evidence="2 3">
    <name type="scientific">Pseudidiomarina aquimaris</name>
    <dbReference type="NCBI Taxonomy" id="641841"/>
    <lineage>
        <taxon>Bacteria</taxon>
        <taxon>Pseudomonadati</taxon>
        <taxon>Pseudomonadota</taxon>
        <taxon>Gammaproteobacteria</taxon>
        <taxon>Alteromonadales</taxon>
        <taxon>Idiomarinaceae</taxon>
        <taxon>Pseudidiomarina</taxon>
    </lineage>
</organism>
<proteinExistence type="predicted"/>
<accession>A0A432XE08</accession>
<evidence type="ECO:0000313" key="2">
    <source>
        <dbReference type="EMBL" id="RUO46882.1"/>
    </source>
</evidence>
<keyword evidence="3" id="KW-1185">Reference proteome</keyword>
<dbReference type="OrthoDB" id="8451859at2"/>
<dbReference type="Proteomes" id="UP000286678">
    <property type="component" value="Unassembled WGS sequence"/>
</dbReference>
<dbReference type="RefSeq" id="WP_126834260.1">
    <property type="nucleotide sequence ID" value="NZ_PIPT01000007.1"/>
</dbReference>
<gene>
    <name evidence="2" type="ORF">CWE21_09775</name>
</gene>
<dbReference type="SUPFAM" id="SSF54427">
    <property type="entry name" value="NTF2-like"/>
    <property type="match status" value="1"/>
</dbReference>
<evidence type="ECO:0000259" key="1">
    <source>
        <dbReference type="Pfam" id="PF12680"/>
    </source>
</evidence>
<dbReference type="EMBL" id="PIPT01000007">
    <property type="protein sequence ID" value="RUO46882.1"/>
    <property type="molecule type" value="Genomic_DNA"/>
</dbReference>
<sequence>MSTALDLVQNVYRAFAKGDIPSVLGRLAPNIRWTEAEGGPYGGVFIGPDAVLENVFMRLGGEWDNFTAVPHEFIAEGSTIVALGEYSGSYKATGKSFKAPFAHVWKLEGGKAVSFQQYTDTAVHQRPLR</sequence>
<dbReference type="PANTHER" id="PTHR41252:SF1">
    <property type="entry name" value="BLR2505 PROTEIN"/>
    <property type="match status" value="1"/>
</dbReference>
<reference evidence="3" key="1">
    <citation type="journal article" date="2018" name="Front. Microbiol.">
        <title>Genome-Based Analysis Reveals the Taxonomy and Diversity of the Family Idiomarinaceae.</title>
        <authorList>
            <person name="Liu Y."/>
            <person name="Lai Q."/>
            <person name="Shao Z."/>
        </authorList>
    </citation>
    <scope>NUCLEOTIDE SEQUENCE [LARGE SCALE GENOMIC DNA]</scope>
    <source>
        <strain evidence="3">SW15</strain>
    </source>
</reference>
<dbReference type="InterPro" id="IPR032710">
    <property type="entry name" value="NTF2-like_dom_sf"/>
</dbReference>
<dbReference type="AlphaFoldDB" id="A0A432XE08"/>
<dbReference type="Pfam" id="PF12680">
    <property type="entry name" value="SnoaL_2"/>
    <property type="match status" value="1"/>
</dbReference>
<dbReference type="Gene3D" id="3.10.450.50">
    <property type="match status" value="1"/>
</dbReference>
<protein>
    <submittedName>
        <fullName evidence="2">DUF4440 domain-containing protein</fullName>
    </submittedName>
</protein>
<dbReference type="PANTHER" id="PTHR41252">
    <property type="entry name" value="BLR2505 PROTEIN"/>
    <property type="match status" value="1"/>
</dbReference>
<name>A0A432XE08_9GAMM</name>
<dbReference type="InterPro" id="IPR037401">
    <property type="entry name" value="SnoaL-like"/>
</dbReference>
<feature type="domain" description="SnoaL-like" evidence="1">
    <location>
        <begin position="8"/>
        <end position="114"/>
    </location>
</feature>
<comment type="caution">
    <text evidence="2">The sequence shown here is derived from an EMBL/GenBank/DDBJ whole genome shotgun (WGS) entry which is preliminary data.</text>
</comment>